<feature type="domain" description="Gp5/Type VI secretion system Vgr protein OB-fold" evidence="4">
    <location>
        <begin position="368"/>
        <end position="435"/>
    </location>
</feature>
<dbReference type="SUPFAM" id="SSF69349">
    <property type="entry name" value="Phage fibre proteins"/>
    <property type="match status" value="1"/>
</dbReference>
<feature type="domain" description="Gp5/Type VI secretion system Vgr C-terminal trimerisation" evidence="5">
    <location>
        <begin position="452"/>
        <end position="539"/>
    </location>
</feature>
<dbReference type="Pfam" id="PF06715">
    <property type="entry name" value="Gp5_C"/>
    <property type="match status" value="1"/>
</dbReference>
<evidence type="ECO:0000313" key="7">
    <source>
        <dbReference type="Proteomes" id="UP000614982"/>
    </source>
</evidence>
<dbReference type="SUPFAM" id="SSF69255">
    <property type="entry name" value="gp5 N-terminal domain-like"/>
    <property type="match status" value="1"/>
</dbReference>
<dbReference type="PANTHER" id="PTHR32305">
    <property type="match status" value="1"/>
</dbReference>
<dbReference type="InterPro" id="IPR054030">
    <property type="entry name" value="Gp5_Vgr_C"/>
</dbReference>
<dbReference type="InterPro" id="IPR037026">
    <property type="entry name" value="Vgr_OB-fold_dom_sf"/>
</dbReference>
<dbReference type="RefSeq" id="WP_025259743.1">
    <property type="nucleotide sequence ID" value="NZ_BLWA01000001.1"/>
</dbReference>
<protein>
    <submittedName>
        <fullName evidence="6">Uncharacterized protein</fullName>
    </submittedName>
</protein>
<dbReference type="InterPro" id="IPR006531">
    <property type="entry name" value="Gp5/Vgr_OB"/>
</dbReference>
<evidence type="ECO:0000259" key="5">
    <source>
        <dbReference type="Pfam" id="PF22178"/>
    </source>
</evidence>
<dbReference type="Pfam" id="PF22178">
    <property type="entry name" value="Gp5_trimer_C"/>
    <property type="match status" value="1"/>
</dbReference>
<evidence type="ECO:0000256" key="3">
    <source>
        <dbReference type="ARBA" id="ARBA00022525"/>
    </source>
</evidence>
<dbReference type="NCBIfam" id="TIGR03361">
    <property type="entry name" value="VI_Rhs_Vgr"/>
    <property type="match status" value="1"/>
</dbReference>
<dbReference type="Pfam" id="PF04717">
    <property type="entry name" value="Phage_base_V"/>
    <property type="match status" value="1"/>
</dbReference>
<evidence type="ECO:0000256" key="1">
    <source>
        <dbReference type="ARBA" id="ARBA00004613"/>
    </source>
</evidence>
<dbReference type="Gene3D" id="2.40.50.230">
    <property type="entry name" value="Gp5 N-terminal domain"/>
    <property type="match status" value="1"/>
</dbReference>
<organism evidence="6 7">
    <name type="scientific">Pseudomonas cichorii</name>
    <dbReference type="NCBI Taxonomy" id="36746"/>
    <lineage>
        <taxon>Bacteria</taxon>
        <taxon>Pseudomonadati</taxon>
        <taxon>Pseudomonadota</taxon>
        <taxon>Gammaproteobacteria</taxon>
        <taxon>Pseudomonadales</taxon>
        <taxon>Pseudomonadaceae</taxon>
        <taxon>Pseudomonas</taxon>
    </lineage>
</organism>
<comment type="subcellular location">
    <subcellularLocation>
        <location evidence="1">Secreted</location>
    </subcellularLocation>
</comment>
<dbReference type="Pfam" id="PF05954">
    <property type="entry name" value="Phage_GPD"/>
    <property type="match status" value="1"/>
</dbReference>
<dbReference type="InterPro" id="IPR006533">
    <property type="entry name" value="T6SS_Vgr_RhsGE"/>
</dbReference>
<dbReference type="Gene3D" id="2.30.110.50">
    <property type="match status" value="1"/>
</dbReference>
<proteinExistence type="inferred from homology"/>
<dbReference type="Proteomes" id="UP000614982">
    <property type="component" value="Unassembled WGS sequence"/>
</dbReference>
<dbReference type="GeneID" id="93658819"/>
<dbReference type="InterPro" id="IPR050708">
    <property type="entry name" value="T6SS_VgrG/RHS"/>
</dbReference>
<dbReference type="Gene3D" id="4.10.220.110">
    <property type="match status" value="1"/>
</dbReference>
<comment type="caution">
    <text evidence="6">The sequence shown here is derived from an EMBL/GenBank/DDBJ whole genome shotgun (WGS) entry which is preliminary data.</text>
</comment>
<dbReference type="SUPFAM" id="SSF69279">
    <property type="entry name" value="Phage tail proteins"/>
    <property type="match status" value="2"/>
</dbReference>
<evidence type="ECO:0000313" key="6">
    <source>
        <dbReference type="EMBL" id="GFM90449.1"/>
    </source>
</evidence>
<dbReference type="EMBL" id="BLWA01000001">
    <property type="protein sequence ID" value="GFM90449.1"/>
    <property type="molecule type" value="Genomic_DNA"/>
</dbReference>
<dbReference type="InterPro" id="IPR010609">
    <property type="entry name" value="Gp5_C"/>
</dbReference>
<accession>A0ABQ1DHG4</accession>
<reference evidence="6 7" key="1">
    <citation type="submission" date="2020-05" db="EMBL/GenBank/DDBJ databases">
        <title>Genetic diversity of Pseudomonas cichorii.</title>
        <authorList>
            <person name="Tani S."/>
            <person name="Yagi H."/>
            <person name="Hashimoto S."/>
            <person name="Iiyama K."/>
            <person name="Furuya N."/>
        </authorList>
    </citation>
    <scope>NUCLEOTIDE SEQUENCE [LARGE SCALE GENOMIC DNA]</scope>
    <source>
        <strain evidence="6 7">LMG 2162</strain>
    </source>
</reference>
<dbReference type="PANTHER" id="PTHR32305:SF15">
    <property type="entry name" value="PROTEIN RHSA-RELATED"/>
    <property type="match status" value="1"/>
</dbReference>
<dbReference type="Gene3D" id="3.55.50.10">
    <property type="entry name" value="Baseplate protein-like domains"/>
    <property type="match status" value="1"/>
</dbReference>
<sequence>MPRSTDTTTSLSLTGSALTELYPDSISGEESLNTMGQYFLHGQADTALTLTSAIATHVTATLHNDAMLRPMDALVAEIRQLPADATADRYQVLLRPWLWWLTLASNNRVFQNLSTSDIVTSIFTDHGFSDHKLSLTGSYTPREYCVQYGETDFAFVSRLLEEEGIFWFFTHEEGKHTLVLADNNDAFPAIPNGPAVKYLGQGMGNRELHGIRSGQLVLQAVSGVYSASDYEFTTPTTSLYSKAEAKAGPLSMYEHPGGYIAKARGDALTKQRVDGLRSQEKRFIGESDCRWLVPGHYFTLSGHDDATLNIDWVVTAVTHEASHEGYRNRFEAIPKATTYRPARVTSKPRMHTQTATVVGKSGEEIWTDEYGRIKIQFPWDRDGKSDETSSCWVRVVLPWTGKGFGMQFVPRIGQEVIVTFIDGDPDRPLVSGCVYNGDNALPYALPANQTQSGIKTNSSKGGGGFNELRFEDKKDAEEVFLQAQKDFKTNVLNDTTVTVGHDETLTVQNARTRTVKEGDETVTLEKGKRSVTIQTGSDTLDVKDTRTVKVGGDQTHSTGGNYTDKVTGNYSLTVDGNLTLKVSGTITLESGGSFTIKSGADLAVQASTSITQKAGTALTNQAGTSLENKAGTTMTNDAGISLTNKAAASQTVDGGGMLTIKGGLVQVN</sequence>
<dbReference type="InterPro" id="IPR017847">
    <property type="entry name" value="T6SS_RhsGE_Vgr_subset"/>
</dbReference>
<evidence type="ECO:0000259" key="4">
    <source>
        <dbReference type="Pfam" id="PF04717"/>
    </source>
</evidence>
<evidence type="ECO:0000256" key="2">
    <source>
        <dbReference type="ARBA" id="ARBA00005558"/>
    </source>
</evidence>
<comment type="similarity">
    <text evidence="2">Belongs to the VgrG protein family.</text>
</comment>
<gene>
    <name evidence="6" type="ORF">PSCICP_04210</name>
</gene>
<keyword evidence="7" id="KW-1185">Reference proteome</keyword>
<name>A0ABQ1DHG4_PSECI</name>
<dbReference type="NCBIfam" id="TIGR01646">
    <property type="entry name" value="vgr_GE"/>
    <property type="match status" value="1"/>
</dbReference>
<keyword evidence="3" id="KW-0964">Secreted</keyword>